<feature type="transmembrane region" description="Helical" evidence="10">
    <location>
        <begin position="37"/>
        <end position="60"/>
    </location>
</feature>
<dbReference type="GO" id="GO:0005886">
    <property type="term" value="C:plasma membrane"/>
    <property type="evidence" value="ECO:0007669"/>
    <property type="project" value="UniProtKB-SubCell"/>
</dbReference>
<dbReference type="Pfam" id="PF00001">
    <property type="entry name" value="7tm_1"/>
    <property type="match status" value="1"/>
</dbReference>
<keyword evidence="6 10" id="KW-0472">Membrane</keyword>
<dbReference type="SUPFAM" id="SSF81321">
    <property type="entry name" value="Family A G protein-coupled receptor-like"/>
    <property type="match status" value="1"/>
</dbReference>
<dbReference type="InterPro" id="IPR017452">
    <property type="entry name" value="GPCR_Rhodpsn_7TM"/>
</dbReference>
<evidence type="ECO:0000256" key="10">
    <source>
        <dbReference type="SAM" id="Phobius"/>
    </source>
</evidence>
<dbReference type="PROSITE" id="PS50262">
    <property type="entry name" value="G_PROTEIN_RECEP_F1_2"/>
    <property type="match status" value="1"/>
</dbReference>
<comment type="similarity">
    <text evidence="9">Belongs to the G-protein coupled receptor 1 family.</text>
</comment>
<dbReference type="PRINTS" id="PR00237">
    <property type="entry name" value="GPCRRHODOPSN"/>
</dbReference>
<dbReference type="InterPro" id="IPR050569">
    <property type="entry name" value="TAAR"/>
</dbReference>
<feature type="transmembrane region" description="Helical" evidence="10">
    <location>
        <begin position="107"/>
        <end position="129"/>
    </location>
</feature>
<accession>A0A3P9CAC5</accession>
<feature type="transmembrane region" description="Helical" evidence="10">
    <location>
        <begin position="288"/>
        <end position="308"/>
    </location>
</feature>
<protein>
    <submittedName>
        <fullName evidence="12">Trace amine-associated receptor 13c-like</fullName>
    </submittedName>
</protein>
<dbReference type="Proteomes" id="UP000265160">
    <property type="component" value="Unplaced"/>
</dbReference>
<dbReference type="GeneTree" id="ENSGT01050000244823"/>
<feature type="transmembrane region" description="Helical" evidence="10">
    <location>
        <begin position="150"/>
        <end position="169"/>
    </location>
</feature>
<dbReference type="Ensembl" id="ENSMZET00005019859.1">
    <property type="protein sequence ID" value="ENSMZEP00005019238.1"/>
    <property type="gene ID" value="ENSMZEG00005014444.1"/>
</dbReference>
<comment type="subcellular location">
    <subcellularLocation>
        <location evidence="1">Cell membrane</location>
        <topology evidence="1">Multi-pass membrane protein</topology>
    </subcellularLocation>
</comment>
<dbReference type="PROSITE" id="PS00237">
    <property type="entry name" value="G_PROTEIN_RECEP_F1_1"/>
    <property type="match status" value="1"/>
</dbReference>
<dbReference type="AlphaFoldDB" id="A0A3P9CAC5"/>
<evidence type="ECO:0000256" key="5">
    <source>
        <dbReference type="ARBA" id="ARBA00023040"/>
    </source>
</evidence>
<evidence type="ECO:0000256" key="8">
    <source>
        <dbReference type="ARBA" id="ARBA00023224"/>
    </source>
</evidence>
<sequence>MNLFIQRNALRGVEFCFPHLLNSSCRKALHPVSVSTLIYMIISSISVLTATLNLLVIISISHFKQLHNPTNFLLLSLAVSDFFVGLYLLFYIMFIDGCWYFGDFMCILYYVIGTIITSSSIGTMVLISVDRYVAICDPLHYPTKVTAKRVQICVSLCWSFSALAGSFLLKDNLKQQSRFNSCVGECVVHINFIEYVADLALNFLLPITVIIVLYLRIFVVVVSQVRAMRTHTAGVTYQCSRKGNPKKSEMKAARTLGIVVIAFLSCALPFYCVTLTGQNAFLNGSSSAFVLCLFYFNSCLNPIVYALFYPWFRKSIKLIVTFQILKSGSRNANIVKVTE</sequence>
<dbReference type="PANTHER" id="PTHR24249">
    <property type="entry name" value="HISTAMINE RECEPTOR-RELATED G-PROTEIN COUPLED RECEPTOR"/>
    <property type="match status" value="1"/>
</dbReference>
<proteinExistence type="inferred from homology"/>
<dbReference type="PANTHER" id="PTHR24249:SF381">
    <property type="entry name" value="TRACE AMINE ASSOCIATED RECEPTOR 19P-RELATED"/>
    <property type="match status" value="1"/>
</dbReference>
<evidence type="ECO:0000256" key="6">
    <source>
        <dbReference type="ARBA" id="ARBA00023136"/>
    </source>
</evidence>
<feature type="transmembrane region" description="Helical" evidence="10">
    <location>
        <begin position="72"/>
        <end position="95"/>
    </location>
</feature>
<feature type="domain" description="G-protein coupled receptors family 1 profile" evidence="11">
    <location>
        <begin position="52"/>
        <end position="305"/>
    </location>
</feature>
<reference evidence="12" key="2">
    <citation type="submission" date="2025-09" db="UniProtKB">
        <authorList>
            <consortium name="Ensembl"/>
        </authorList>
    </citation>
    <scope>IDENTIFICATION</scope>
</reference>
<evidence type="ECO:0000256" key="1">
    <source>
        <dbReference type="ARBA" id="ARBA00004651"/>
    </source>
</evidence>
<evidence type="ECO:0000256" key="4">
    <source>
        <dbReference type="ARBA" id="ARBA00022989"/>
    </source>
</evidence>
<evidence type="ECO:0000256" key="7">
    <source>
        <dbReference type="ARBA" id="ARBA00023170"/>
    </source>
</evidence>
<keyword evidence="2" id="KW-1003">Cell membrane</keyword>
<name>A0A3P9CAC5_9CICH</name>
<evidence type="ECO:0000256" key="9">
    <source>
        <dbReference type="RuleBase" id="RU000688"/>
    </source>
</evidence>
<keyword evidence="13" id="KW-1185">Reference proteome</keyword>
<evidence type="ECO:0000256" key="2">
    <source>
        <dbReference type="ARBA" id="ARBA00022475"/>
    </source>
</evidence>
<evidence type="ECO:0000313" key="13">
    <source>
        <dbReference type="Proteomes" id="UP000265160"/>
    </source>
</evidence>
<dbReference type="SMART" id="SM01381">
    <property type="entry name" value="7TM_GPCR_Srsx"/>
    <property type="match status" value="1"/>
</dbReference>
<evidence type="ECO:0000256" key="3">
    <source>
        <dbReference type="ARBA" id="ARBA00022692"/>
    </source>
</evidence>
<reference evidence="12" key="1">
    <citation type="submission" date="2025-08" db="UniProtKB">
        <authorList>
            <consortium name="Ensembl"/>
        </authorList>
    </citation>
    <scope>IDENTIFICATION</scope>
</reference>
<organism evidence="12 13">
    <name type="scientific">Maylandia zebra</name>
    <name type="common">zebra mbuna</name>
    <dbReference type="NCBI Taxonomy" id="106582"/>
    <lineage>
        <taxon>Eukaryota</taxon>
        <taxon>Metazoa</taxon>
        <taxon>Chordata</taxon>
        <taxon>Craniata</taxon>
        <taxon>Vertebrata</taxon>
        <taxon>Euteleostomi</taxon>
        <taxon>Actinopterygii</taxon>
        <taxon>Neopterygii</taxon>
        <taxon>Teleostei</taxon>
        <taxon>Neoteleostei</taxon>
        <taxon>Acanthomorphata</taxon>
        <taxon>Ovalentaria</taxon>
        <taxon>Cichlomorphae</taxon>
        <taxon>Cichliformes</taxon>
        <taxon>Cichlidae</taxon>
        <taxon>African cichlids</taxon>
        <taxon>Pseudocrenilabrinae</taxon>
        <taxon>Haplochromini</taxon>
        <taxon>Maylandia</taxon>
        <taxon>Maylandia zebra complex</taxon>
    </lineage>
</organism>
<feature type="transmembrane region" description="Helical" evidence="10">
    <location>
        <begin position="203"/>
        <end position="222"/>
    </location>
</feature>
<keyword evidence="5 9" id="KW-0297">G-protein coupled receptor</keyword>
<evidence type="ECO:0000313" key="12">
    <source>
        <dbReference type="Ensembl" id="ENSMZEP00005019238.1"/>
    </source>
</evidence>
<keyword evidence="4 10" id="KW-1133">Transmembrane helix</keyword>
<dbReference type="CDD" id="cd15055">
    <property type="entry name" value="7tmA_TAARs"/>
    <property type="match status" value="1"/>
</dbReference>
<dbReference type="GO" id="GO:0001594">
    <property type="term" value="F:trace-amine receptor activity"/>
    <property type="evidence" value="ECO:0007669"/>
    <property type="project" value="TreeGrafter"/>
</dbReference>
<feature type="transmembrane region" description="Helical" evidence="10">
    <location>
        <begin position="256"/>
        <end position="276"/>
    </location>
</feature>
<evidence type="ECO:0000259" key="11">
    <source>
        <dbReference type="PROSITE" id="PS50262"/>
    </source>
</evidence>
<keyword evidence="3 9" id="KW-0812">Transmembrane</keyword>
<dbReference type="InterPro" id="IPR000276">
    <property type="entry name" value="GPCR_Rhodpsn"/>
</dbReference>
<dbReference type="Gene3D" id="1.20.1070.10">
    <property type="entry name" value="Rhodopsin 7-helix transmembrane proteins"/>
    <property type="match status" value="1"/>
</dbReference>
<keyword evidence="7 9" id="KW-0675">Receptor</keyword>
<keyword evidence="8 9" id="KW-0807">Transducer</keyword>